<feature type="compositionally biased region" description="Basic and acidic residues" evidence="1">
    <location>
        <begin position="257"/>
        <end position="269"/>
    </location>
</feature>
<proteinExistence type="predicted"/>
<dbReference type="AlphaFoldDB" id="A0A0J9SRG5"/>
<feature type="region of interest" description="Disordered" evidence="1">
    <location>
        <begin position="185"/>
        <end position="284"/>
    </location>
</feature>
<dbReference type="EMBL" id="KQ234834">
    <property type="protein sequence ID" value="KMZ85549.1"/>
    <property type="molecule type" value="Genomic_DNA"/>
</dbReference>
<evidence type="ECO:0000313" key="3">
    <source>
        <dbReference type="Proteomes" id="UP000053327"/>
    </source>
</evidence>
<feature type="compositionally biased region" description="Polar residues" evidence="1">
    <location>
        <begin position="275"/>
        <end position="284"/>
    </location>
</feature>
<organism evidence="2 3">
    <name type="scientific">Plasmodium vivax (strain Brazil I)</name>
    <dbReference type="NCBI Taxonomy" id="1033975"/>
    <lineage>
        <taxon>Eukaryota</taxon>
        <taxon>Sar</taxon>
        <taxon>Alveolata</taxon>
        <taxon>Apicomplexa</taxon>
        <taxon>Aconoidasida</taxon>
        <taxon>Haemosporida</taxon>
        <taxon>Plasmodiidae</taxon>
        <taxon>Plasmodium</taxon>
        <taxon>Plasmodium (Plasmodium)</taxon>
    </lineage>
</organism>
<evidence type="ECO:0000313" key="2">
    <source>
        <dbReference type="EMBL" id="KMZ85549.1"/>
    </source>
</evidence>
<accession>A0A0J9SRG5</accession>
<gene>
    <name evidence="2" type="ORF">PVBG_06316</name>
</gene>
<feature type="compositionally biased region" description="Low complexity" evidence="1">
    <location>
        <begin position="209"/>
        <end position="218"/>
    </location>
</feature>
<dbReference type="OrthoDB" id="389092at2759"/>
<dbReference type="Pfam" id="PF05795">
    <property type="entry name" value="Plasmodium_Vir"/>
    <property type="match status" value="1"/>
</dbReference>
<dbReference type="Proteomes" id="UP000053327">
    <property type="component" value="Unassembled WGS sequence"/>
</dbReference>
<name>A0A0J9SRG5_PLAV1</name>
<evidence type="ECO:0000256" key="1">
    <source>
        <dbReference type="SAM" id="MobiDB-lite"/>
    </source>
</evidence>
<sequence>MTYRIYDMKSIPSIFKKIGTFLTGDSAFGFIGQEPSCIYVNYWLNNQLRKLYYNEGKHEFDVFKDFSDKFTLQRGKKINNSCRPHMNFYDDVKWDRIKFLYEWYEKFEKYISYNKHKSESKCNEITILRKEFNVFTNKHDGEDQELMNKLIKFKDLLPTKLLGINAHCKNEIDYFQYPPQYLQKKEQERAAAEQEAQAKQQREAEQQRASEQQRAQSQSHERTLLRISPKGEQTQTLRNDSVEDPLLEKQGSQLERSQSRSHDYLEGQEFRVPSRFTSNPLRQDQESLQYPEVRNTELENANIPPDYTPGVFGTLKNTFTGVLGEVDPVPVVGVSGGMGALFLLFRYTPLGTFFRGGRGRVRRIPSGFHGSFPGGFPGYEEYDVGHIGYGPMNPLAE</sequence>
<reference evidence="2 3" key="1">
    <citation type="submission" date="2011-08" db="EMBL/GenBank/DDBJ databases">
        <title>The Genome Sequence of Plasmodium vivax Brazil I.</title>
        <authorList>
            <consortium name="The Broad Institute Genome Sequencing Platform"/>
            <consortium name="The Broad Institute Genome Sequencing Center for Infectious Disease"/>
            <person name="Neafsey D."/>
            <person name="Carlton J."/>
            <person name="Barnwell J."/>
            <person name="Collins W."/>
            <person name="Escalante A."/>
            <person name="Mullikin J."/>
            <person name="Saul A."/>
            <person name="Guigo R."/>
            <person name="Camara F."/>
            <person name="Young S.K."/>
            <person name="Zeng Q."/>
            <person name="Gargeya S."/>
            <person name="Fitzgerald M."/>
            <person name="Haas B."/>
            <person name="Abouelleil A."/>
            <person name="Alvarado L."/>
            <person name="Arachchi H.M."/>
            <person name="Berlin A."/>
            <person name="Brown A."/>
            <person name="Chapman S.B."/>
            <person name="Chen Z."/>
            <person name="Dunbar C."/>
            <person name="Freedman E."/>
            <person name="Gearin G."/>
            <person name="Gellesch M."/>
            <person name="Goldberg J."/>
            <person name="Griggs A."/>
            <person name="Gujja S."/>
            <person name="Heiman D."/>
            <person name="Howarth C."/>
            <person name="Larson L."/>
            <person name="Lui A."/>
            <person name="MacDonald P.J.P."/>
            <person name="Montmayeur A."/>
            <person name="Murphy C."/>
            <person name="Neiman D."/>
            <person name="Pearson M."/>
            <person name="Priest M."/>
            <person name="Roberts A."/>
            <person name="Saif S."/>
            <person name="Shea T."/>
            <person name="Shenoy N."/>
            <person name="Sisk P."/>
            <person name="Stolte C."/>
            <person name="Sykes S."/>
            <person name="Wortman J."/>
            <person name="Nusbaum C."/>
            <person name="Birren B."/>
        </authorList>
    </citation>
    <scope>NUCLEOTIDE SEQUENCE [LARGE SCALE GENOMIC DNA]</scope>
    <source>
        <strain evidence="2 3">Brazil I</strain>
    </source>
</reference>
<dbReference type="InterPro" id="IPR008780">
    <property type="entry name" value="Plasmodium_Vir"/>
</dbReference>
<protein>
    <submittedName>
        <fullName evidence="2">Uncharacterized protein</fullName>
    </submittedName>
</protein>